<comment type="caution">
    <text evidence="5">The sequence shown here is derived from an EMBL/GenBank/DDBJ whole genome shotgun (WGS) entry which is preliminary data.</text>
</comment>
<dbReference type="EMBL" id="JADNRY010000308">
    <property type="protein sequence ID" value="KAF9059334.1"/>
    <property type="molecule type" value="Genomic_DNA"/>
</dbReference>
<dbReference type="PROSITE" id="PS50071">
    <property type="entry name" value="HOMEOBOX_2"/>
    <property type="match status" value="1"/>
</dbReference>
<dbReference type="Proteomes" id="UP000772434">
    <property type="component" value="Unassembled WGS sequence"/>
</dbReference>
<evidence type="ECO:0000256" key="1">
    <source>
        <dbReference type="PROSITE-ProRule" id="PRU00108"/>
    </source>
</evidence>
<evidence type="ECO:0000313" key="6">
    <source>
        <dbReference type="Proteomes" id="UP000772434"/>
    </source>
</evidence>
<feature type="region of interest" description="Disordered" evidence="3">
    <location>
        <begin position="89"/>
        <end position="145"/>
    </location>
</feature>
<feature type="compositionally biased region" description="Polar residues" evidence="3">
    <location>
        <begin position="102"/>
        <end position="134"/>
    </location>
</feature>
<keyword evidence="6" id="KW-1185">Reference proteome</keyword>
<accession>A0A9P5P9J2</accession>
<proteinExistence type="predicted"/>
<keyword evidence="1 2" id="KW-0539">Nucleus</keyword>
<keyword evidence="1 2" id="KW-0371">Homeobox</keyword>
<evidence type="ECO:0000256" key="2">
    <source>
        <dbReference type="RuleBase" id="RU000682"/>
    </source>
</evidence>
<name>A0A9P5P9J2_9AGAR</name>
<protein>
    <recommendedName>
        <fullName evidence="4">Homeobox domain-containing protein</fullName>
    </recommendedName>
</protein>
<dbReference type="Pfam" id="PF00046">
    <property type="entry name" value="Homeodomain"/>
    <property type="match status" value="1"/>
</dbReference>
<dbReference type="AlphaFoldDB" id="A0A9P5P9J2"/>
<dbReference type="InterPro" id="IPR001356">
    <property type="entry name" value="HD"/>
</dbReference>
<dbReference type="Gene3D" id="1.10.10.60">
    <property type="entry name" value="Homeodomain-like"/>
    <property type="match status" value="1"/>
</dbReference>
<organism evidence="5 6">
    <name type="scientific">Rhodocollybia butyracea</name>
    <dbReference type="NCBI Taxonomy" id="206335"/>
    <lineage>
        <taxon>Eukaryota</taxon>
        <taxon>Fungi</taxon>
        <taxon>Dikarya</taxon>
        <taxon>Basidiomycota</taxon>
        <taxon>Agaricomycotina</taxon>
        <taxon>Agaricomycetes</taxon>
        <taxon>Agaricomycetidae</taxon>
        <taxon>Agaricales</taxon>
        <taxon>Marasmiineae</taxon>
        <taxon>Omphalotaceae</taxon>
        <taxon>Rhodocollybia</taxon>
    </lineage>
</organism>
<keyword evidence="1 2" id="KW-0238">DNA-binding</keyword>
<dbReference type="SMART" id="SM00389">
    <property type="entry name" value="HOX"/>
    <property type="match status" value="1"/>
</dbReference>
<gene>
    <name evidence="5" type="ORF">BDP27DRAFT_508216</name>
</gene>
<reference evidence="5" key="1">
    <citation type="submission" date="2020-11" db="EMBL/GenBank/DDBJ databases">
        <authorList>
            <consortium name="DOE Joint Genome Institute"/>
            <person name="Ahrendt S."/>
            <person name="Riley R."/>
            <person name="Andreopoulos W."/>
            <person name="Labutti K."/>
            <person name="Pangilinan J."/>
            <person name="Ruiz-Duenas F.J."/>
            <person name="Barrasa J.M."/>
            <person name="Sanchez-Garcia M."/>
            <person name="Camarero S."/>
            <person name="Miyauchi S."/>
            <person name="Serrano A."/>
            <person name="Linde D."/>
            <person name="Babiker R."/>
            <person name="Drula E."/>
            <person name="Ayuso-Fernandez I."/>
            <person name="Pacheco R."/>
            <person name="Padilla G."/>
            <person name="Ferreira P."/>
            <person name="Barriuso J."/>
            <person name="Kellner H."/>
            <person name="Castanera R."/>
            <person name="Alfaro M."/>
            <person name="Ramirez L."/>
            <person name="Pisabarro A.G."/>
            <person name="Kuo A."/>
            <person name="Tritt A."/>
            <person name="Lipzen A."/>
            <person name="He G."/>
            <person name="Yan M."/>
            <person name="Ng V."/>
            <person name="Cullen D."/>
            <person name="Martin F."/>
            <person name="Rosso M.-N."/>
            <person name="Henrissat B."/>
            <person name="Hibbett D."/>
            <person name="Martinez A.T."/>
            <person name="Grigoriev I.V."/>
        </authorList>
    </citation>
    <scope>NUCLEOTIDE SEQUENCE</scope>
    <source>
        <strain evidence="5">AH 40177</strain>
    </source>
</reference>
<dbReference type="GO" id="GO:0005634">
    <property type="term" value="C:nucleus"/>
    <property type="evidence" value="ECO:0007669"/>
    <property type="project" value="UniProtKB-SubCell"/>
</dbReference>
<evidence type="ECO:0000313" key="5">
    <source>
        <dbReference type="EMBL" id="KAF9059334.1"/>
    </source>
</evidence>
<feature type="domain" description="Homeobox" evidence="4">
    <location>
        <begin position="20"/>
        <end position="67"/>
    </location>
</feature>
<dbReference type="GO" id="GO:0003677">
    <property type="term" value="F:DNA binding"/>
    <property type="evidence" value="ECO:0007669"/>
    <property type="project" value="UniProtKB-UniRule"/>
</dbReference>
<comment type="subcellular location">
    <subcellularLocation>
        <location evidence="1 2">Nucleus</location>
    </subcellularLocation>
</comment>
<evidence type="ECO:0000256" key="3">
    <source>
        <dbReference type="SAM" id="MobiDB-lite"/>
    </source>
</evidence>
<feature type="DNA-binding region" description="Homeobox" evidence="1">
    <location>
        <begin position="22"/>
        <end position="68"/>
    </location>
</feature>
<sequence>MSKGKNQSQNTTIRYPTQWQREYLNVFFRQNRDPSSFGYHNIGQFLGMDVARVRRWFRNRRQTEKKVKEDKCTSSRDMFDGMGRFTVQIPIRPDVPNPTPQSQPNTKRPYHPNTQKQSQPSTQSYLSQGNNAVTASGRREGEKTTDVVLPSFNSAFDKAESGTMDSGDLICMAALRLEGNSGPRLVVKPAPFTLEPRPMWRPLYFNEIPQEWKFIDRSHRCTTKSTSNAGTCFG</sequence>
<dbReference type="InterPro" id="IPR009057">
    <property type="entry name" value="Homeodomain-like_sf"/>
</dbReference>
<dbReference type="SUPFAM" id="SSF46689">
    <property type="entry name" value="Homeodomain-like"/>
    <property type="match status" value="1"/>
</dbReference>
<evidence type="ECO:0000259" key="4">
    <source>
        <dbReference type="PROSITE" id="PS50071"/>
    </source>
</evidence>